<gene>
    <name evidence="5" type="ORF">Gilli_1325</name>
</gene>
<dbReference type="PROSITE" id="PS50093">
    <property type="entry name" value="PKD"/>
    <property type="match status" value="1"/>
</dbReference>
<evidence type="ECO:0000259" key="4">
    <source>
        <dbReference type="PROSITE" id="PS50093"/>
    </source>
</evidence>
<evidence type="ECO:0000256" key="1">
    <source>
        <dbReference type="ARBA" id="ARBA00022729"/>
    </source>
</evidence>
<dbReference type="InterPro" id="IPR057078">
    <property type="entry name" value="HYR-4C"/>
</dbReference>
<dbReference type="STRING" id="865937.Gilli_1325"/>
<dbReference type="SMART" id="SM00560">
    <property type="entry name" value="LamGL"/>
    <property type="match status" value="1"/>
</dbReference>
<dbReference type="GO" id="GO:0004553">
    <property type="term" value="F:hydrolase activity, hydrolyzing O-glycosyl compounds"/>
    <property type="evidence" value="ECO:0007669"/>
    <property type="project" value="UniProtKB-ARBA"/>
</dbReference>
<protein>
    <submittedName>
        <fullName evidence="5">Laminin G sub domain 2</fullName>
    </submittedName>
</protein>
<keyword evidence="1" id="KW-0732">Signal</keyword>
<dbReference type="Proteomes" id="UP000003844">
    <property type="component" value="Unassembled WGS sequence"/>
</dbReference>
<dbReference type="InterPro" id="IPR001791">
    <property type="entry name" value="Laminin_G"/>
</dbReference>
<organism evidence="5 6">
    <name type="scientific">Gillisia limnaea (strain DSM 15749 / LMG 21470 / R-8282)</name>
    <dbReference type="NCBI Taxonomy" id="865937"/>
    <lineage>
        <taxon>Bacteria</taxon>
        <taxon>Pseudomonadati</taxon>
        <taxon>Bacteroidota</taxon>
        <taxon>Flavobacteriia</taxon>
        <taxon>Flavobacteriales</taxon>
        <taxon>Flavobacteriaceae</taxon>
        <taxon>Gillisia</taxon>
    </lineage>
</organism>
<keyword evidence="2" id="KW-1015">Disulfide bond</keyword>
<dbReference type="RefSeq" id="WP_006988308.1">
    <property type="nucleotide sequence ID" value="NZ_JH594606.1"/>
</dbReference>
<dbReference type="InterPro" id="IPR000601">
    <property type="entry name" value="PKD_dom"/>
</dbReference>
<dbReference type="CDD" id="cd00110">
    <property type="entry name" value="LamG"/>
    <property type="match status" value="1"/>
</dbReference>
<sequence>MIVEDNVAPNTVAKSVTVQLDASGNASITAADIDNGSSDACGIASMSVVPNTFGCSQIGSNTVTLTVTDNNGKTSTATSTVTVEDNVAPNTVAKSRTVQLDPSGNASITAADIDNGSSDACGIASMSVVPNTFGCSNIGSNMVTLTVTDNNGKTSTATSIVTVEDNVAPVVNTKNITVQLDENGQATIITTDIDNGSNDACGIQSTALDITNFDCTNIGSNTVTLIVIDNNDNSNTGTATITVEDNIKPILPTVDNITWGCEYTVEAPVAQDNCGGEITGQPSRSTTFTETGTITWTFTDNSGNFDTLEQTITINPIVAEIETTDISCFGFDNGSAVVTANGGVGNLIYDWGSLSGTGNSKDNLKPGNYMATVSDQNGCSIELPFIISQPDDLQMTTDPSSTPASCSGGNDGTISAGTVSGGTLDENGNYQYSMDNENWNSTGEFSNMEAGTHTIFVVDANDCALQVTINVEEPDVINATLNKTDVSCFEGSDGSISLNNLSGGRGEVYFRIVGTTEWTESTESIGNLQTGLYQIELQDDNGCIVELTNSIQIQEPDSHISVSLPENIRTQQYGTTTASVIPTVSGGTPNYTYEWRRINEDNSLSEVLQTSQRANSLPAGNYQLVVTDANSCVSEPSEFEVIEEVDAYILESSYCASNNDDIRASEFYIDIESMRGGVGDPQEDFKYRWSFGSGATPNLIIDENDEIPYENDELNYNDKLRVFYNSPGTKTITLWVTDESGVTSEHTFSHYVGECFEPCGNAQDIQFNIENFFFGYDYNGNPNIDRSEIEIDECDDNRDIYLYIDITKISQMHSLTAEIKYTIEKNGETTLYQAIGVYNGDNVKEGLFPIFQVGPDDDQINWECGDELSITFANFSWTKGNGNGGGRGNGKNGPHCLGFNTEISVPTPLTATATPQDALCFNDASGSIIINARGGTRSYEYSKDGGANYQSSNTFLNLSAETYNNLIVRDSDGKTLNIDPLTIGEPNQISIEDVQFEEICFGKTTSAKVLNPSGGTPLLDGNDNQYYEYLWSNGQTGQEVTDLSGGIYTVIIIDANGCQIEETFTIIEPEELISNAGEDQQFNCGFTKALLSANTPEIGIGKWEISEGNGGSFEDDNDPNTTFTGNASTDYILDWIITDDDTCPPEIDSVSISFSEDCSTLDFDGIDDHVFLGDNYGFTSGNFSIEAWIRPKSINNTRTIFSKRNSKDLSKGLDLIINSGAPTFRWGNKSVTTSHKVTANRWHHIAAIYNNGNIRLYVDGIRVGNATSTNPAVVNAPAIIGAMYNADNPDVPVNYFHGWIEEVRLWKIALTEEQLRFMMNQRIEIPEKPEDVIGSDYIKGEVLPIRDKSYLQDEDNFHLDQTNKPWAKILWSELIGYLPLISQEPKTEGYIPFKNEIKPQAGKTPNFGMSGVPGELRNIETNQENTAPLPYESQAAGTWHNRNSWDPNSNKFWTFPNDTGINGTPIDWNIAIQKDNINSNNKVIKLLGLLSGNGTQLTMNGVNNNSGNELRITHYLELNGVIDLDGESQLVQTGGSIIKGSGNIEKDQQGTASSFNYNYWSSPVAPDSIRTDYKVNEIMFDGTKVGTGVFEIINFAWPHTHADGPKANPIKISDYWINTFRKKTANQYSAWEPIGSYTPIKIGEGYTMKGTEDIHISEGKLQNYTFKGFPNNGDIYLAGLLTNQNYLIGNPYPSAIDGDQFIKDNASNNSHNSKINFNGVLYFWDHFAGKTHILADYVGGYAARVINVGVAAAATDDRINSTGESSTDYFTNQERIPQRYIPVGQGFFINTVIDPSLGNVTSVNPEGILFKNSQRKFALEGTSDSQFLKPEYPSKGKNNNREEQEERSKVIRLNFRSPLGYNRQIAIATDKNTTNEYDVGYDAPLNDNFPEDMYWLINSREFVIQGVPNYNLDQTFPIGIHTKENGTIKIEIGGLENVPEDLNIFIKDSLFQTYHNLRTSEYELELEAGETFDRFALVFQKEKDPEPDPEPEPNPIEKPNPDLPNPLPPGTIDVIFAENEHQLMILNPYEMQIEQVEIYNLLGQRMESFTSTSNQKEMILQVKDHPVAIYVVKVYAVEGMVSKNILLMK</sequence>
<dbReference type="eggNOG" id="COG1345">
    <property type="taxonomic scope" value="Bacteria"/>
</dbReference>
<dbReference type="Pfam" id="PF23237">
    <property type="entry name" value="HYR_4C"/>
    <property type="match status" value="1"/>
</dbReference>
<dbReference type="Pfam" id="PF13573">
    <property type="entry name" value="SprB"/>
    <property type="match status" value="4"/>
</dbReference>
<feature type="compositionally biased region" description="Basic and acidic residues" evidence="3">
    <location>
        <begin position="1839"/>
        <end position="1848"/>
    </location>
</feature>
<dbReference type="SUPFAM" id="SSF49899">
    <property type="entry name" value="Concanavalin A-like lectins/glucanases"/>
    <property type="match status" value="1"/>
</dbReference>
<dbReference type="HOGENOM" id="CLU_232537_0_0_10"/>
<evidence type="ECO:0000256" key="3">
    <source>
        <dbReference type="SAM" id="MobiDB-lite"/>
    </source>
</evidence>
<dbReference type="GO" id="GO:0005975">
    <property type="term" value="P:carbohydrate metabolic process"/>
    <property type="evidence" value="ECO:0007669"/>
    <property type="project" value="UniProtKB-ARBA"/>
</dbReference>
<feature type="region of interest" description="Disordered" evidence="3">
    <location>
        <begin position="1982"/>
        <end position="2010"/>
    </location>
</feature>
<dbReference type="Gene3D" id="2.60.120.200">
    <property type="match status" value="1"/>
</dbReference>
<reference evidence="6" key="1">
    <citation type="journal article" date="2012" name="Stand. Genomic Sci.">
        <title>Genome sequence of the Antarctic rhodopsins-containing flavobacterium Gillisia limnaea type strain (R-8282(T)).</title>
        <authorList>
            <person name="Riedel T."/>
            <person name="Held B."/>
            <person name="Nolan M."/>
            <person name="Lucas S."/>
            <person name="Lapidus A."/>
            <person name="Tice H."/>
            <person name="Del Rio T.G."/>
            <person name="Cheng J.F."/>
            <person name="Han C."/>
            <person name="Tapia R."/>
            <person name="Goodwin L.A."/>
            <person name="Pitluck S."/>
            <person name="Liolios K."/>
            <person name="Mavromatis K."/>
            <person name="Pagani I."/>
            <person name="Ivanova N."/>
            <person name="Mikhailova N."/>
            <person name="Pati A."/>
            <person name="Chen A."/>
            <person name="Palaniappan K."/>
            <person name="Land M."/>
            <person name="Rohde M."/>
            <person name="Tindall B.J."/>
            <person name="Detter J.C."/>
            <person name="Goker M."/>
            <person name="Bristow J."/>
            <person name="Eisen J.A."/>
            <person name="Markowitz V."/>
            <person name="Hugenholtz P."/>
            <person name="Kyrpides N.C."/>
            <person name="Klenk H.P."/>
            <person name="Woyke T."/>
        </authorList>
    </citation>
    <scope>NUCLEOTIDE SEQUENCE [LARGE SCALE GENOMIC DNA]</scope>
    <source>
        <strain evidence="6">DSM 15749 / LMG 21470 / R-8282</strain>
    </source>
</reference>
<dbReference type="Gene3D" id="2.60.40.10">
    <property type="entry name" value="Immunoglobulins"/>
    <property type="match status" value="2"/>
</dbReference>
<dbReference type="InterPro" id="IPR013320">
    <property type="entry name" value="ConA-like_dom_sf"/>
</dbReference>
<dbReference type="Gene3D" id="2.60.40.740">
    <property type="match status" value="1"/>
</dbReference>
<evidence type="ECO:0000256" key="2">
    <source>
        <dbReference type="ARBA" id="ARBA00023157"/>
    </source>
</evidence>
<dbReference type="Pfam" id="PF13385">
    <property type="entry name" value="Laminin_G_3"/>
    <property type="match status" value="1"/>
</dbReference>
<dbReference type="InterPro" id="IPR006558">
    <property type="entry name" value="LamG-like"/>
</dbReference>
<dbReference type="OrthoDB" id="2582440at2"/>
<feature type="compositionally biased region" description="Pro residues" evidence="3">
    <location>
        <begin position="1992"/>
        <end position="2009"/>
    </location>
</feature>
<evidence type="ECO:0000313" key="6">
    <source>
        <dbReference type="Proteomes" id="UP000003844"/>
    </source>
</evidence>
<keyword evidence="6" id="KW-1185">Reference proteome</keyword>
<dbReference type="EMBL" id="JH594606">
    <property type="protein sequence ID" value="EHQ01991.1"/>
    <property type="molecule type" value="Genomic_DNA"/>
</dbReference>
<dbReference type="eggNOG" id="COG3209">
    <property type="taxonomic scope" value="Bacteria"/>
</dbReference>
<dbReference type="InterPro" id="IPR025667">
    <property type="entry name" value="SprB_repeat"/>
</dbReference>
<evidence type="ECO:0000313" key="5">
    <source>
        <dbReference type="EMBL" id="EHQ01991.1"/>
    </source>
</evidence>
<feature type="region of interest" description="Disordered" evidence="3">
    <location>
        <begin position="1826"/>
        <end position="1848"/>
    </location>
</feature>
<dbReference type="InterPro" id="IPR013783">
    <property type="entry name" value="Ig-like_fold"/>
</dbReference>
<accession>H2BX39</accession>
<dbReference type="eggNOG" id="COG3291">
    <property type="taxonomic scope" value="Bacteria"/>
</dbReference>
<name>H2BX39_GILLR</name>
<proteinExistence type="predicted"/>
<feature type="domain" description="PKD" evidence="4">
    <location>
        <begin position="679"/>
        <end position="741"/>
    </location>
</feature>